<dbReference type="InterPro" id="IPR013087">
    <property type="entry name" value="Znf_C2H2_type"/>
</dbReference>
<dbReference type="Gene3D" id="3.30.160.60">
    <property type="entry name" value="Classic Zinc Finger"/>
    <property type="match status" value="2"/>
</dbReference>
<comment type="caution">
    <text evidence="10">The sequence shown here is derived from an EMBL/GenBank/DDBJ whole genome shotgun (WGS) entry which is preliminary data.</text>
</comment>
<evidence type="ECO:0000256" key="5">
    <source>
        <dbReference type="ARBA" id="ARBA00022833"/>
    </source>
</evidence>
<evidence type="ECO:0000313" key="11">
    <source>
        <dbReference type="Proteomes" id="UP001447188"/>
    </source>
</evidence>
<gene>
    <name evidence="10" type="ORF">Q9L58_005847</name>
</gene>
<organism evidence="10 11">
    <name type="scientific">Discina gigas</name>
    <dbReference type="NCBI Taxonomy" id="1032678"/>
    <lineage>
        <taxon>Eukaryota</taxon>
        <taxon>Fungi</taxon>
        <taxon>Dikarya</taxon>
        <taxon>Ascomycota</taxon>
        <taxon>Pezizomycotina</taxon>
        <taxon>Pezizomycetes</taxon>
        <taxon>Pezizales</taxon>
        <taxon>Discinaceae</taxon>
        <taxon>Discina</taxon>
    </lineage>
</organism>
<keyword evidence="11" id="KW-1185">Reference proteome</keyword>
<evidence type="ECO:0000256" key="7">
    <source>
        <dbReference type="PROSITE-ProRule" id="PRU00042"/>
    </source>
</evidence>
<dbReference type="SMART" id="SM00355">
    <property type="entry name" value="ZnF_C2H2"/>
    <property type="match status" value="4"/>
</dbReference>
<feature type="region of interest" description="Disordered" evidence="8">
    <location>
        <begin position="99"/>
        <end position="118"/>
    </location>
</feature>
<keyword evidence="2" id="KW-0479">Metal-binding</keyword>
<evidence type="ECO:0000256" key="6">
    <source>
        <dbReference type="ARBA" id="ARBA00023242"/>
    </source>
</evidence>
<evidence type="ECO:0000256" key="8">
    <source>
        <dbReference type="SAM" id="MobiDB-lite"/>
    </source>
</evidence>
<dbReference type="PROSITE" id="PS50157">
    <property type="entry name" value="ZINC_FINGER_C2H2_2"/>
    <property type="match status" value="1"/>
</dbReference>
<feature type="compositionally biased region" description="Polar residues" evidence="8">
    <location>
        <begin position="99"/>
        <end position="112"/>
    </location>
</feature>
<keyword evidence="6" id="KW-0539">Nucleus</keyword>
<evidence type="ECO:0000259" key="9">
    <source>
        <dbReference type="PROSITE" id="PS50157"/>
    </source>
</evidence>
<evidence type="ECO:0000256" key="3">
    <source>
        <dbReference type="ARBA" id="ARBA00022737"/>
    </source>
</evidence>
<dbReference type="EMBL" id="JBBBZM010000075">
    <property type="protein sequence ID" value="KAL0635201.1"/>
    <property type="molecule type" value="Genomic_DNA"/>
</dbReference>
<dbReference type="PROSITE" id="PS00028">
    <property type="entry name" value="ZINC_FINGER_C2H2_1"/>
    <property type="match status" value="1"/>
</dbReference>
<evidence type="ECO:0000256" key="2">
    <source>
        <dbReference type="ARBA" id="ARBA00022723"/>
    </source>
</evidence>
<evidence type="ECO:0000256" key="1">
    <source>
        <dbReference type="ARBA" id="ARBA00004123"/>
    </source>
</evidence>
<name>A0ABR3GI03_9PEZI</name>
<comment type="subcellular location">
    <subcellularLocation>
        <location evidence="1">Nucleus</location>
    </subcellularLocation>
</comment>
<keyword evidence="3" id="KW-0677">Repeat</keyword>
<dbReference type="SUPFAM" id="SSF57667">
    <property type="entry name" value="beta-beta-alpha zinc fingers"/>
    <property type="match status" value="1"/>
</dbReference>
<keyword evidence="5" id="KW-0862">Zinc</keyword>
<dbReference type="PANTHER" id="PTHR24394">
    <property type="entry name" value="ZINC FINGER PROTEIN"/>
    <property type="match status" value="1"/>
</dbReference>
<reference evidence="10 11" key="1">
    <citation type="submission" date="2024-02" db="EMBL/GenBank/DDBJ databases">
        <title>Discinaceae phylogenomics.</title>
        <authorList>
            <person name="Dirks A.C."/>
            <person name="James T.Y."/>
        </authorList>
    </citation>
    <scope>NUCLEOTIDE SEQUENCE [LARGE SCALE GENOMIC DNA]</scope>
    <source>
        <strain evidence="10 11">ACD0624</strain>
    </source>
</reference>
<protein>
    <recommendedName>
        <fullName evidence="9">C2H2-type domain-containing protein</fullName>
    </recommendedName>
</protein>
<evidence type="ECO:0000313" key="10">
    <source>
        <dbReference type="EMBL" id="KAL0635201.1"/>
    </source>
</evidence>
<feature type="domain" description="C2H2-type" evidence="9">
    <location>
        <begin position="153"/>
        <end position="180"/>
    </location>
</feature>
<evidence type="ECO:0000256" key="4">
    <source>
        <dbReference type="ARBA" id="ARBA00022771"/>
    </source>
</evidence>
<keyword evidence="4 7" id="KW-0863">Zinc-finger</keyword>
<accession>A0ABR3GI03</accession>
<dbReference type="Proteomes" id="UP001447188">
    <property type="component" value="Unassembled WGS sequence"/>
</dbReference>
<dbReference type="InterPro" id="IPR036236">
    <property type="entry name" value="Znf_C2H2_sf"/>
</dbReference>
<sequence length="261" mass="28875">METSTLATGEITPAKIYRDLNAEELIASLIAGSNSSTARHEEQLIPVIEVYNPNEVGDAGVQVYHPSSNYFEQYPTDYNEDNIHDEVDGKAGDQVVQTDLATNDPGTPSNATGRRRGCPPGPVKRYICPHCNAENRYLSLHEQHMVRHETAELSCPTCAKVLKRKSDLVRHMKVHAESWKCNRATDGPCGDDGCGMVFSRKDAMARHWAKVKKMKVHAELWKCNGATDGPCGDDGCGMVFSRKDAMARHCARVKEMKEKSG</sequence>
<dbReference type="Pfam" id="PF00096">
    <property type="entry name" value="zf-C2H2"/>
    <property type="match status" value="1"/>
</dbReference>
<proteinExistence type="predicted"/>
<dbReference type="PANTHER" id="PTHR24394:SF44">
    <property type="entry name" value="ZINC FINGER PROTEIN 271-LIKE"/>
    <property type="match status" value="1"/>
</dbReference>